<organism evidence="3 5">
    <name type="scientific">Flavobacterium tructae</name>
    <dbReference type="NCBI Taxonomy" id="1114873"/>
    <lineage>
        <taxon>Bacteria</taxon>
        <taxon>Pseudomonadati</taxon>
        <taxon>Bacteroidota</taxon>
        <taxon>Flavobacteriia</taxon>
        <taxon>Flavobacteriales</taxon>
        <taxon>Flavobacteriaceae</taxon>
        <taxon>Flavobacterium</taxon>
    </lineage>
</organism>
<name>A0A1S1JB09_9FLAO</name>
<keyword evidence="6" id="KW-1185">Reference proteome</keyword>
<evidence type="ECO:0000259" key="2">
    <source>
        <dbReference type="Pfam" id="PF08327"/>
    </source>
</evidence>
<dbReference type="InterPro" id="IPR013538">
    <property type="entry name" value="ASHA1/2-like_C"/>
</dbReference>
<dbReference type="OrthoDB" id="2355173at2"/>
<sequence>MATNISTVLLNASSEKVWNTLTQPELVKQWQYGSDLITDWKIGNEIRFRNEWEGQVFEQWGTVLEIIPNQKIKYSLFFPRPELEDKPENYFVMSYVLTEENQKTKLEIVQEDNRPGAVQEKPQGEENPILQALKALIES</sequence>
<reference evidence="5" key="2">
    <citation type="submission" date="2016-09" db="EMBL/GenBank/DDBJ databases">
        <authorList>
            <person name="Chen S."/>
            <person name="Walker E."/>
        </authorList>
    </citation>
    <scope>NUCLEOTIDE SEQUENCE [LARGE SCALE GENOMIC DNA]</scope>
    <source>
        <strain evidence="5">MSU</strain>
    </source>
</reference>
<accession>A0A1S1JB09</accession>
<gene>
    <name evidence="4" type="ORF">B0A71_04890</name>
    <name evidence="3" type="ORF">BHE19_03715</name>
</gene>
<dbReference type="CDD" id="cd07814">
    <property type="entry name" value="SRPBCC_CalC_Aha1-like"/>
    <property type="match status" value="1"/>
</dbReference>
<protein>
    <submittedName>
        <fullName evidence="3">ATPase</fullName>
    </submittedName>
</protein>
<dbReference type="Pfam" id="PF08327">
    <property type="entry name" value="AHSA1"/>
    <property type="match status" value="1"/>
</dbReference>
<reference evidence="4 6" key="3">
    <citation type="submission" date="2016-11" db="EMBL/GenBank/DDBJ databases">
        <title>Whole genomes of Flavobacteriaceae.</title>
        <authorList>
            <person name="Stine C."/>
            <person name="Li C."/>
            <person name="Tadesse D."/>
        </authorList>
    </citation>
    <scope>NUCLEOTIDE SEQUENCE [LARGE SCALE GENOMIC DNA]</scope>
    <source>
        <strain evidence="4 6">ATCC BAA-2541</strain>
    </source>
</reference>
<dbReference type="STRING" id="1278819.BHE19_03715"/>
<dbReference type="Proteomes" id="UP000180252">
    <property type="component" value="Unassembled WGS sequence"/>
</dbReference>
<dbReference type="SUPFAM" id="SSF55961">
    <property type="entry name" value="Bet v1-like"/>
    <property type="match status" value="1"/>
</dbReference>
<evidence type="ECO:0000256" key="1">
    <source>
        <dbReference type="ARBA" id="ARBA00006817"/>
    </source>
</evidence>
<comment type="caution">
    <text evidence="3">The sequence shown here is derived from an EMBL/GenBank/DDBJ whole genome shotgun (WGS) entry which is preliminary data.</text>
</comment>
<feature type="domain" description="Activator of Hsp90 ATPase homologue 1/2-like C-terminal" evidence="2">
    <location>
        <begin position="11"/>
        <end position="136"/>
    </location>
</feature>
<evidence type="ECO:0000313" key="3">
    <source>
        <dbReference type="EMBL" id="OHT46625.1"/>
    </source>
</evidence>
<evidence type="ECO:0000313" key="5">
    <source>
        <dbReference type="Proteomes" id="UP000180252"/>
    </source>
</evidence>
<evidence type="ECO:0000313" key="6">
    <source>
        <dbReference type="Proteomes" id="UP000198319"/>
    </source>
</evidence>
<proteinExistence type="inferred from homology"/>
<reference evidence="3" key="1">
    <citation type="submission" date="2016-09" db="EMBL/GenBank/DDBJ databases">
        <authorList>
            <person name="Capua I."/>
            <person name="De Benedictis P."/>
            <person name="Joannis T."/>
            <person name="Lombin L.H."/>
            <person name="Cattoli G."/>
        </authorList>
    </citation>
    <scope>NUCLEOTIDE SEQUENCE [LARGE SCALE GENOMIC DNA]</scope>
    <source>
        <strain evidence="3">MSU</strain>
    </source>
</reference>
<dbReference type="EMBL" id="MIKE01000011">
    <property type="protein sequence ID" value="OHT46625.1"/>
    <property type="molecule type" value="Genomic_DNA"/>
</dbReference>
<dbReference type="Proteomes" id="UP000198319">
    <property type="component" value="Unassembled WGS sequence"/>
</dbReference>
<comment type="similarity">
    <text evidence="1">Belongs to the AHA1 family.</text>
</comment>
<dbReference type="Gene3D" id="3.30.530.20">
    <property type="match status" value="1"/>
</dbReference>
<dbReference type="RefSeq" id="WP_070906322.1">
    <property type="nucleotide sequence ID" value="NZ_MIKE01000011.1"/>
</dbReference>
<dbReference type="InterPro" id="IPR023393">
    <property type="entry name" value="START-like_dom_sf"/>
</dbReference>
<evidence type="ECO:0000313" key="4">
    <source>
        <dbReference type="EMBL" id="OXB20936.1"/>
    </source>
</evidence>
<dbReference type="AlphaFoldDB" id="A0A1S1JB09"/>
<dbReference type="EMBL" id="MUHG01000005">
    <property type="protein sequence ID" value="OXB20936.1"/>
    <property type="molecule type" value="Genomic_DNA"/>
</dbReference>